<dbReference type="InterPro" id="IPR023603">
    <property type="entry name" value="Low_specificity_L-TA-like"/>
</dbReference>
<dbReference type="InterPro" id="IPR015424">
    <property type="entry name" value="PyrdxlP-dep_Trfase"/>
</dbReference>
<evidence type="ECO:0000256" key="1">
    <source>
        <dbReference type="ARBA" id="ARBA00001933"/>
    </source>
</evidence>
<evidence type="ECO:0000313" key="7">
    <source>
        <dbReference type="EMBL" id="MBM3225956.1"/>
    </source>
</evidence>
<protein>
    <submittedName>
        <fullName evidence="7">Low specificity L-threonine aldolase</fullName>
    </submittedName>
</protein>
<comment type="cofactor">
    <cofactor evidence="1">
        <name>pyridoxal 5'-phosphate</name>
        <dbReference type="ChEBI" id="CHEBI:597326"/>
    </cofactor>
</comment>
<dbReference type="AlphaFoldDB" id="A0A937W6I0"/>
<evidence type="ECO:0000259" key="6">
    <source>
        <dbReference type="Pfam" id="PF01212"/>
    </source>
</evidence>
<dbReference type="PIRSF" id="PIRSF017617">
    <property type="entry name" value="Thr_aldolase"/>
    <property type="match status" value="1"/>
</dbReference>
<evidence type="ECO:0000256" key="3">
    <source>
        <dbReference type="ARBA" id="ARBA00022898"/>
    </source>
</evidence>
<dbReference type="PANTHER" id="PTHR48097">
    <property type="entry name" value="L-THREONINE ALDOLASE-RELATED"/>
    <property type="match status" value="1"/>
</dbReference>
<dbReference type="GO" id="GO:0006567">
    <property type="term" value="P:L-threonine catabolic process"/>
    <property type="evidence" value="ECO:0007669"/>
    <property type="project" value="TreeGrafter"/>
</dbReference>
<comment type="caution">
    <text evidence="7">The sequence shown here is derived from an EMBL/GenBank/DDBJ whole genome shotgun (WGS) entry which is preliminary data.</text>
</comment>
<organism evidence="7 8">
    <name type="scientific">Tectimicrobiota bacterium</name>
    <dbReference type="NCBI Taxonomy" id="2528274"/>
    <lineage>
        <taxon>Bacteria</taxon>
        <taxon>Pseudomonadati</taxon>
        <taxon>Nitrospinota/Tectimicrobiota group</taxon>
        <taxon>Candidatus Tectimicrobiota</taxon>
    </lineage>
</organism>
<comment type="similarity">
    <text evidence="2">Belongs to the threonine aldolase family.</text>
</comment>
<gene>
    <name evidence="7" type="ORF">FJZ47_19465</name>
</gene>
<feature type="domain" description="Aromatic amino acid beta-eliminating lyase/threonine aldolase" evidence="6">
    <location>
        <begin position="1"/>
        <end position="226"/>
    </location>
</feature>
<dbReference type="GO" id="GO:0006545">
    <property type="term" value="P:glycine biosynthetic process"/>
    <property type="evidence" value="ECO:0007669"/>
    <property type="project" value="TreeGrafter"/>
</dbReference>
<keyword evidence="4" id="KW-0456">Lyase</keyword>
<feature type="modified residue" description="N6-(pyridoxal phosphate)lysine" evidence="5">
    <location>
        <position position="139"/>
    </location>
</feature>
<dbReference type="Pfam" id="PF01212">
    <property type="entry name" value="Beta_elim_lyase"/>
    <property type="match status" value="1"/>
</dbReference>
<reference evidence="7" key="1">
    <citation type="submission" date="2019-03" db="EMBL/GenBank/DDBJ databases">
        <title>Lake Tanganyika Metagenome-Assembled Genomes (MAGs).</title>
        <authorList>
            <person name="Tran P."/>
        </authorList>
    </citation>
    <scope>NUCLEOTIDE SEQUENCE</scope>
    <source>
        <strain evidence="7">K_DeepCast_65m_m2_066</strain>
    </source>
</reference>
<dbReference type="EMBL" id="VGLS01000738">
    <property type="protein sequence ID" value="MBM3225956.1"/>
    <property type="molecule type" value="Genomic_DNA"/>
</dbReference>
<proteinExistence type="inferred from homology"/>
<accession>A0A937W6I0</accession>
<evidence type="ECO:0000313" key="8">
    <source>
        <dbReference type="Proteomes" id="UP000712673"/>
    </source>
</evidence>
<evidence type="ECO:0000256" key="4">
    <source>
        <dbReference type="ARBA" id="ARBA00023239"/>
    </source>
</evidence>
<feature type="non-terminal residue" evidence="7">
    <location>
        <position position="1"/>
    </location>
</feature>
<dbReference type="InterPro" id="IPR015422">
    <property type="entry name" value="PyrdxlP-dep_Trfase_small"/>
</dbReference>
<dbReference type="NCBIfam" id="NF041359">
    <property type="entry name" value="GntG_guanitoxin"/>
    <property type="match status" value="1"/>
</dbReference>
<keyword evidence="3" id="KW-0663">Pyridoxal phosphate</keyword>
<dbReference type="Gene3D" id="3.40.640.10">
    <property type="entry name" value="Type I PLP-dependent aspartate aminotransferase-like (Major domain)"/>
    <property type="match status" value="1"/>
</dbReference>
<name>A0A937W6I0_UNCTE</name>
<dbReference type="InterPro" id="IPR001597">
    <property type="entry name" value="ArAA_b-elim_lyase/Thr_aldolase"/>
</dbReference>
<dbReference type="Proteomes" id="UP000712673">
    <property type="component" value="Unassembled WGS sequence"/>
</dbReference>
<dbReference type="GO" id="GO:0005829">
    <property type="term" value="C:cytosol"/>
    <property type="evidence" value="ECO:0007669"/>
    <property type="project" value="TreeGrafter"/>
</dbReference>
<dbReference type="FunFam" id="3.40.640.10:FF:000030">
    <property type="entry name" value="Low-specificity L-threonine aldolase"/>
    <property type="match status" value="1"/>
</dbReference>
<dbReference type="InterPro" id="IPR015421">
    <property type="entry name" value="PyrdxlP-dep_Trfase_major"/>
</dbReference>
<dbReference type="GO" id="GO:0008732">
    <property type="term" value="F:L-allo-threonine aldolase activity"/>
    <property type="evidence" value="ECO:0007669"/>
    <property type="project" value="TreeGrafter"/>
</dbReference>
<dbReference type="SUPFAM" id="SSF53383">
    <property type="entry name" value="PLP-dependent transferases"/>
    <property type="match status" value="1"/>
</dbReference>
<dbReference type="PANTHER" id="PTHR48097:SF9">
    <property type="entry name" value="L-THREONINE ALDOLASE"/>
    <property type="match status" value="1"/>
</dbReference>
<evidence type="ECO:0000256" key="5">
    <source>
        <dbReference type="PIRSR" id="PIRSR017617-1"/>
    </source>
</evidence>
<sequence length="284" mass="30952">NQLSIKVHTQPGDEIIMERTNHPFNSESGGLAALSGVQVNLIDGQRGVITAPQVARAVRHGDNIHNAPTRLVCVENTHNRGGGNIYPLETIREIHDVARHEGVAMHLDGARLLNACVASGLPATAYTQYFDSCTLCLSKGLGAPVGSIIAASADFIRQTLRYRKMFGGGMRQAGILAAAGIYALEHHVERLAEDHQHAKLLAERISTARGLRINPQDVETNILFIHLDPTEARMDARGLQQAMRERDVLAIAVDQYSMRLVTHLDVTRAQVEQAAQVICEVLDA</sequence>
<dbReference type="FunFam" id="3.90.1150.10:FF:000041">
    <property type="entry name" value="Low-specificity L-threonine aldolase"/>
    <property type="match status" value="1"/>
</dbReference>
<dbReference type="Gene3D" id="3.90.1150.10">
    <property type="entry name" value="Aspartate Aminotransferase, domain 1"/>
    <property type="match status" value="1"/>
</dbReference>
<evidence type="ECO:0000256" key="2">
    <source>
        <dbReference type="ARBA" id="ARBA00006966"/>
    </source>
</evidence>